<proteinExistence type="predicted"/>
<sequence>MGRSISCIIGNTVAARYILCLGANTKLCVANARTFTSTGEPDLRRYHHLRNLFWIAYQQDKDLCLRTGQPPALSEYNCDLELPFNYEEDYKLSLNLETCPRPVFPGDLRLGQFKSKAYIDLYSLRALEKSDAMVLQNIRQLDGDLERWRMTIPTEYRPTLYFSPTTTHDLRKVNARSVMLRLEYHNCMAYIHQACGRFRPKASPHHDHLQGLSSSLMLSISACRASLSYLLVVKRALCPTDFWLMLFYPLSAILTIFCHVIMNPGLPETRKDLDLISRIAGLIRELGQDDDQMNERLYHSERIWHFVMSLVNIARRRVDREASDVV</sequence>
<dbReference type="GO" id="GO:0003677">
    <property type="term" value="F:DNA binding"/>
    <property type="evidence" value="ECO:0007669"/>
    <property type="project" value="UniProtKB-KW"/>
</dbReference>
<keyword evidence="5" id="KW-0539">Nucleus</keyword>
<dbReference type="SMART" id="SM00906">
    <property type="entry name" value="Fungal_trans"/>
    <property type="match status" value="1"/>
</dbReference>
<dbReference type="Proteomes" id="UP000248423">
    <property type="component" value="Unassembled WGS sequence"/>
</dbReference>
<dbReference type="PANTHER" id="PTHR46910">
    <property type="entry name" value="TRANSCRIPTION FACTOR PDR1"/>
    <property type="match status" value="1"/>
</dbReference>
<accession>A0A319EPY7</accession>
<evidence type="ECO:0000259" key="7">
    <source>
        <dbReference type="SMART" id="SM00906"/>
    </source>
</evidence>
<keyword evidence="6" id="KW-1133">Transmembrane helix</keyword>
<evidence type="ECO:0000256" key="1">
    <source>
        <dbReference type="ARBA" id="ARBA00004123"/>
    </source>
</evidence>
<keyword evidence="6" id="KW-0812">Transmembrane</keyword>
<comment type="subcellular location">
    <subcellularLocation>
        <location evidence="1">Nucleus</location>
    </subcellularLocation>
</comment>
<dbReference type="EMBL" id="KZ826317">
    <property type="protein sequence ID" value="PYI11720.1"/>
    <property type="molecule type" value="Genomic_DNA"/>
</dbReference>
<dbReference type="GO" id="GO:0003700">
    <property type="term" value="F:DNA-binding transcription factor activity"/>
    <property type="evidence" value="ECO:0007669"/>
    <property type="project" value="InterPro"/>
</dbReference>
<evidence type="ECO:0000256" key="5">
    <source>
        <dbReference type="ARBA" id="ARBA00023242"/>
    </source>
</evidence>
<keyword evidence="6" id="KW-0472">Membrane</keyword>
<dbReference type="GO" id="GO:0008270">
    <property type="term" value="F:zinc ion binding"/>
    <property type="evidence" value="ECO:0007669"/>
    <property type="project" value="InterPro"/>
</dbReference>
<keyword evidence="3" id="KW-0238">DNA-binding</keyword>
<reference evidence="8 9" key="1">
    <citation type="submission" date="2018-02" db="EMBL/GenBank/DDBJ databases">
        <title>The genomes of Aspergillus section Nigri reveals drivers in fungal speciation.</title>
        <authorList>
            <consortium name="DOE Joint Genome Institute"/>
            <person name="Vesth T.C."/>
            <person name="Nybo J."/>
            <person name="Theobald S."/>
            <person name="Brandl J."/>
            <person name="Frisvad J.C."/>
            <person name="Nielsen K.F."/>
            <person name="Lyhne E.K."/>
            <person name="Kogle M.E."/>
            <person name="Kuo A."/>
            <person name="Riley R."/>
            <person name="Clum A."/>
            <person name="Nolan M."/>
            <person name="Lipzen A."/>
            <person name="Salamov A."/>
            <person name="Henrissat B."/>
            <person name="Wiebenga A."/>
            <person name="De vries R.P."/>
            <person name="Grigoriev I.V."/>
            <person name="Mortensen U.H."/>
            <person name="Andersen M.R."/>
            <person name="Baker S.E."/>
        </authorList>
    </citation>
    <scope>NUCLEOTIDE SEQUENCE [LARGE SCALE GENOMIC DNA]</scope>
    <source>
        <strain evidence="8 9">CBS 121057</strain>
    </source>
</reference>
<organism evidence="8 9">
    <name type="scientific">Aspergillus sclerotiicarbonarius (strain CBS 121057 / IBT 28362)</name>
    <dbReference type="NCBI Taxonomy" id="1448318"/>
    <lineage>
        <taxon>Eukaryota</taxon>
        <taxon>Fungi</taxon>
        <taxon>Dikarya</taxon>
        <taxon>Ascomycota</taxon>
        <taxon>Pezizomycotina</taxon>
        <taxon>Eurotiomycetes</taxon>
        <taxon>Eurotiomycetidae</taxon>
        <taxon>Eurotiales</taxon>
        <taxon>Aspergillaceae</taxon>
        <taxon>Aspergillus</taxon>
        <taxon>Aspergillus subgen. Circumdati</taxon>
    </lineage>
</organism>
<dbReference type="AlphaFoldDB" id="A0A319EPY7"/>
<dbReference type="OrthoDB" id="4470371at2759"/>
<dbReference type="InterPro" id="IPR050987">
    <property type="entry name" value="AtrR-like"/>
</dbReference>
<protein>
    <recommendedName>
        <fullName evidence="7">Xylanolytic transcriptional activator regulatory domain-containing protein</fullName>
    </recommendedName>
</protein>
<evidence type="ECO:0000313" key="9">
    <source>
        <dbReference type="Proteomes" id="UP000248423"/>
    </source>
</evidence>
<evidence type="ECO:0000256" key="4">
    <source>
        <dbReference type="ARBA" id="ARBA00023163"/>
    </source>
</evidence>
<gene>
    <name evidence="8" type="ORF">BO78DRAFT_425625</name>
</gene>
<evidence type="ECO:0000256" key="6">
    <source>
        <dbReference type="SAM" id="Phobius"/>
    </source>
</evidence>
<feature type="domain" description="Xylanolytic transcriptional activator regulatory" evidence="7">
    <location>
        <begin position="7"/>
        <end position="89"/>
    </location>
</feature>
<dbReference type="VEuPathDB" id="FungiDB:BO78DRAFT_425625"/>
<keyword evidence="4" id="KW-0804">Transcription</keyword>
<keyword evidence="9" id="KW-1185">Reference proteome</keyword>
<dbReference type="GO" id="GO:0006351">
    <property type="term" value="P:DNA-templated transcription"/>
    <property type="evidence" value="ECO:0007669"/>
    <property type="project" value="InterPro"/>
</dbReference>
<feature type="transmembrane region" description="Helical" evidence="6">
    <location>
        <begin position="242"/>
        <end position="262"/>
    </location>
</feature>
<dbReference type="STRING" id="1448318.A0A319EPY7"/>
<evidence type="ECO:0000256" key="3">
    <source>
        <dbReference type="ARBA" id="ARBA00023125"/>
    </source>
</evidence>
<name>A0A319EPY7_ASPSB</name>
<keyword evidence="2" id="KW-0805">Transcription regulation</keyword>
<dbReference type="InterPro" id="IPR007219">
    <property type="entry name" value="XnlR_reg_dom"/>
</dbReference>
<evidence type="ECO:0000313" key="8">
    <source>
        <dbReference type="EMBL" id="PYI11720.1"/>
    </source>
</evidence>
<dbReference type="CDD" id="cd12148">
    <property type="entry name" value="fungal_TF_MHR"/>
    <property type="match status" value="1"/>
</dbReference>
<dbReference type="PANTHER" id="PTHR46910:SF37">
    <property type="entry name" value="ZN(II)2CYS6 TRANSCRIPTION FACTOR (EUROFUNG)"/>
    <property type="match status" value="1"/>
</dbReference>
<dbReference type="GO" id="GO:0005634">
    <property type="term" value="C:nucleus"/>
    <property type="evidence" value="ECO:0007669"/>
    <property type="project" value="UniProtKB-SubCell"/>
</dbReference>
<evidence type="ECO:0000256" key="2">
    <source>
        <dbReference type="ARBA" id="ARBA00023015"/>
    </source>
</evidence>